<protein>
    <submittedName>
        <fullName evidence="3">PAAR domain-containing protein</fullName>
    </submittedName>
</protein>
<dbReference type="InterPro" id="IPR018712">
    <property type="entry name" value="Tle1-like_cat"/>
</dbReference>
<dbReference type="CDD" id="cd14738">
    <property type="entry name" value="PAAR_2"/>
    <property type="match status" value="1"/>
</dbReference>
<feature type="region of interest" description="Disordered" evidence="1">
    <location>
        <begin position="160"/>
        <end position="204"/>
    </location>
</feature>
<dbReference type="Gene3D" id="2.60.200.60">
    <property type="match status" value="2"/>
</dbReference>
<dbReference type="EMBL" id="CP154858">
    <property type="protein sequence ID" value="XDT71001.1"/>
    <property type="molecule type" value="Genomic_DNA"/>
</dbReference>
<gene>
    <name evidence="3" type="ORF">AAIA72_09265</name>
</gene>
<evidence type="ECO:0000256" key="1">
    <source>
        <dbReference type="SAM" id="MobiDB-lite"/>
    </source>
</evidence>
<sequence length="728" mass="80786">MGKKIVRVGDYHQCPLWDGKTPHVGGPVLDGIPNVLINGKPVAVVGSRAQCNGGVDTIVSGDPRLLINGLPVAVEGSPTAHGGLVVEASGNVGTGGSLRLPNQEALRAEWENALAALGDHHPAADAIRQCLSYLGPKSESLTDYPPVAMMEPGKILPDPYPPEGQAHLKPVNPANSPRLSGMAAKGETAPTEDREGDNKTGDGEPKRVVINAGFFFDGTANNRFNTEDAAPNRPDFLSVRRRFGNDARAAWESDDIRHWREGIGKRGRSYGNDYTNIAKLQRLYFDAIQNKDREKLIGLSIYIEGIGTIPHDKDRQLGLATGLGETGVIAKAMRAREEYIKRLNQIKNELNSDYELIVDVFGFSRGAAAARHFVNMLADDKQRLQAGQTTMDHYPSDSFLRPVLEARLPVPESITIRFLGLYDTVPAVANVPDGDLSPHDDDNHPVRLQVRPEHVGYAVQFCAADEFRYNFSLTSLPDANGNLAPNCREYVLPGAHSDIGGAYHHHDIDAVWLMPDVTVPDIRGPQDQAPYDRTPEYLERKALMERLVREGWCDDRDIVLEVRPLPGAPENGVHEATTVEPDGTVRKRTLIGTRRQYRLKQRMYRFVHGDYARISLYLMHEAAQIQGVPFMDLEKPSLHTDVNNPDAVPYQDSRKLNGTRLSGVLTVFWKQLRMQMRVGNPCTFDDNQLLSLRRHWLHYSANWEPVYSIIHPNAPVVSTKKRAVYPNA</sequence>
<feature type="domain" description="T6SS Phospholipase effector Tle1-like catalytic" evidence="2">
    <location>
        <begin position="272"/>
        <end position="507"/>
    </location>
</feature>
<dbReference type="PANTHER" id="PTHR33840">
    <property type="match status" value="1"/>
</dbReference>
<accession>A0AB39USQ3</accession>
<proteinExistence type="predicted"/>
<dbReference type="Pfam" id="PF05488">
    <property type="entry name" value="PAAR_motif"/>
    <property type="match status" value="1"/>
</dbReference>
<dbReference type="PANTHER" id="PTHR33840:SF1">
    <property type="entry name" value="TLE1 PHOSPHOLIPASE DOMAIN-CONTAINING PROTEIN"/>
    <property type="match status" value="1"/>
</dbReference>
<name>A0AB39USQ3_9GAMM</name>
<organism evidence="3">
    <name type="scientific">Thermohahella caldifontis</name>
    <dbReference type="NCBI Taxonomy" id="3142973"/>
    <lineage>
        <taxon>Bacteria</taxon>
        <taxon>Pseudomonadati</taxon>
        <taxon>Pseudomonadota</taxon>
        <taxon>Gammaproteobacteria</taxon>
        <taxon>Oceanospirillales</taxon>
        <taxon>Hahellaceae</taxon>
        <taxon>Thermohahella</taxon>
    </lineage>
</organism>
<dbReference type="Pfam" id="PF09994">
    <property type="entry name" value="T6SS_Tle1-like_cat"/>
    <property type="match status" value="1"/>
</dbReference>
<evidence type="ECO:0000259" key="2">
    <source>
        <dbReference type="Pfam" id="PF09994"/>
    </source>
</evidence>
<dbReference type="InterPro" id="IPR008727">
    <property type="entry name" value="PAAR_motif"/>
</dbReference>
<reference evidence="3" key="1">
    <citation type="submission" date="2024-05" db="EMBL/GenBank/DDBJ databases">
        <title>Genome sequencing of novel strain.</title>
        <authorList>
            <person name="Ganbat D."/>
            <person name="Ganbat S."/>
            <person name="Lee S.-J."/>
        </authorList>
    </citation>
    <scope>NUCLEOTIDE SEQUENCE</scope>
    <source>
        <strain evidence="3">SMD15-11</strain>
    </source>
</reference>
<dbReference type="AlphaFoldDB" id="A0AB39USQ3"/>
<evidence type="ECO:0000313" key="3">
    <source>
        <dbReference type="EMBL" id="XDT71001.1"/>
    </source>
</evidence>
<dbReference type="KEGG" id="tcd:AAIA72_09265"/>
<dbReference type="RefSeq" id="WP_369600042.1">
    <property type="nucleotide sequence ID" value="NZ_CP154858.1"/>
</dbReference>
<feature type="compositionally biased region" description="Basic and acidic residues" evidence="1">
    <location>
        <begin position="191"/>
        <end position="204"/>
    </location>
</feature>